<evidence type="ECO:0000313" key="2">
    <source>
        <dbReference type="EMBL" id="QTA91083.1"/>
    </source>
</evidence>
<keyword evidence="1" id="KW-0472">Membrane</keyword>
<name>A0A975BTE4_9BACT</name>
<dbReference type="AlphaFoldDB" id="A0A975BTE4"/>
<evidence type="ECO:0000256" key="1">
    <source>
        <dbReference type="SAM" id="Phobius"/>
    </source>
</evidence>
<sequence length="43" mass="5313">MLRIKDRKFPILNSQFLIFYLTIFIEQMTTLNFLFRLKCVQQT</sequence>
<gene>
    <name evidence="2" type="ORF">dnm_071480</name>
</gene>
<evidence type="ECO:0000313" key="3">
    <source>
        <dbReference type="Proteomes" id="UP000663722"/>
    </source>
</evidence>
<dbReference type="EMBL" id="CP061800">
    <property type="protein sequence ID" value="QTA91083.1"/>
    <property type="molecule type" value="Genomic_DNA"/>
</dbReference>
<proteinExistence type="predicted"/>
<keyword evidence="1" id="KW-0812">Transmembrane</keyword>
<reference evidence="2" key="1">
    <citation type="journal article" date="2021" name="Microb. Physiol.">
        <title>Proteogenomic Insights into the Physiology of Marine, Sulfate-Reducing, Filamentous Desulfonema limicola and Desulfonema magnum.</title>
        <authorList>
            <person name="Schnaars V."/>
            <person name="Wohlbrand L."/>
            <person name="Scheve S."/>
            <person name="Hinrichs C."/>
            <person name="Reinhardt R."/>
            <person name="Rabus R."/>
        </authorList>
    </citation>
    <scope>NUCLEOTIDE SEQUENCE</scope>
    <source>
        <strain evidence="2">4be13</strain>
    </source>
</reference>
<accession>A0A975BTE4</accession>
<keyword evidence="1" id="KW-1133">Transmembrane helix</keyword>
<keyword evidence="3" id="KW-1185">Reference proteome</keyword>
<dbReference type="Proteomes" id="UP000663722">
    <property type="component" value="Chromosome"/>
</dbReference>
<dbReference type="KEGG" id="dmm:dnm_071480"/>
<feature type="transmembrane region" description="Helical" evidence="1">
    <location>
        <begin position="12"/>
        <end position="35"/>
    </location>
</feature>
<protein>
    <submittedName>
        <fullName evidence="2">Uncharacterized protein</fullName>
    </submittedName>
</protein>
<organism evidence="2 3">
    <name type="scientific">Desulfonema magnum</name>
    <dbReference type="NCBI Taxonomy" id="45655"/>
    <lineage>
        <taxon>Bacteria</taxon>
        <taxon>Pseudomonadati</taxon>
        <taxon>Thermodesulfobacteriota</taxon>
        <taxon>Desulfobacteria</taxon>
        <taxon>Desulfobacterales</taxon>
        <taxon>Desulfococcaceae</taxon>
        <taxon>Desulfonema</taxon>
    </lineage>
</organism>